<feature type="domain" description="Putative collagen-binding" evidence="2">
    <location>
        <begin position="502"/>
        <end position="589"/>
    </location>
</feature>
<sequence length="952" mass="108287">MKSYHVLLCLFFFCSFSFSAQQVTLKGELKPWHKVTLSFEGEALNENDGDNPFLNYRLNVIFKNNGRIFTVPGFFAADGNAAETSATSGKIWKVRFTPDAIGEWEYEVFFRYGENIAVSTDIYEGKPIDFNGVKGTFIVNESLDETSVLRRKGRIIYNGSSYAVHAATNEVFLKGGAGSPENFLAYHEFDQTPPSHKYRHHENDWNIGNPTWKNGKGKSIIGALNYLASKGMNSVYFLTMNVQGDGDDVWPWTDKHERYRFDCSKLDQWEKVFDHMDDLGMLLHVITQETENELLLDIGELKTQRKLYYRELIARFSHHLGVIWNLGEENGWQTWAPKAQSDADRKAMARYIKTTDPYKNLVVIHTHAVEHAQDHILNPLLGYPYIDGVSMQIKKPEDVHYTTKKWIETSKNFNKPWVAFLDEIGPADTGAKPDVDDISHDDMRTNVLWGNLMAGGAGVEWYFGYKFSDNDLKCEDWRSRDRLWEQTKHAIDFFKIYLPYRDMVVADDLTESSTDFVLAKKEEVYVIYQPKAEELQLDLTKDSGKFSVRWYNPRVGGNLKKGKIKSVIGGKVVTIGMPPESEGDWVALVKRKSNQTLENTTTVQPIVLDALSDFQIIEDNVTYYRDKKNKALAIKASKEDQRQGFASAKAIFNGDTGMYNVKLHAMAEQDGESSYTIKINNVGVKTVVNPKVSESFKKVELHVGALYLKKGDIIFVSSNADSNGLLPEHGGTAWSRGRWNSITFSKNNILENEGLDNAKAFEEIEGKIEIEAENYHLNTSNNSPRKWYVRKEDGHAPFLNIDNHVKQASSKAYIEALPDTRVTHKDKLLRGENFFPIPGSGGIVGYKVNVKTPGKYYIWVKAYSSGAEDNGVHVGINGYWPESGQRIQLCKGKHKWTWSSAQRIPENHCGTPNTIYLDIKEVGEHVIMFSMREDGFELDKFIITKDAQFKPQ</sequence>
<dbReference type="AlphaFoldDB" id="A0A4Q9FME9"/>
<dbReference type="SUPFAM" id="SSF51445">
    <property type="entry name" value="(Trans)glycosidases"/>
    <property type="match status" value="1"/>
</dbReference>
<evidence type="ECO:0000313" key="4">
    <source>
        <dbReference type="EMBL" id="TBN14336.1"/>
    </source>
</evidence>
<comment type="caution">
    <text evidence="4">The sequence shown here is derived from an EMBL/GenBank/DDBJ whole genome shotgun (WGS) entry which is preliminary data.</text>
</comment>
<feature type="domain" description="DUF5060" evidence="3">
    <location>
        <begin position="29"/>
        <end position="110"/>
    </location>
</feature>
<name>A0A4Q9FME9_9FLAO</name>
<dbReference type="EMBL" id="SIRS01000005">
    <property type="protein sequence ID" value="TBN14336.1"/>
    <property type="molecule type" value="Genomic_DNA"/>
</dbReference>
<dbReference type="Gene3D" id="2.60.120.260">
    <property type="entry name" value="Galactose-binding domain-like"/>
    <property type="match status" value="1"/>
</dbReference>
<accession>A0A4Q9FME9</accession>
<dbReference type="Gene3D" id="2.60.40.10">
    <property type="entry name" value="Immunoglobulins"/>
    <property type="match status" value="1"/>
</dbReference>
<proteinExistence type="predicted"/>
<protein>
    <submittedName>
        <fullName evidence="4">DUF5060 domain-containing protein</fullName>
    </submittedName>
</protein>
<evidence type="ECO:0000313" key="5">
    <source>
        <dbReference type="Proteomes" id="UP000292372"/>
    </source>
</evidence>
<dbReference type="OrthoDB" id="266054at2"/>
<keyword evidence="5" id="KW-1185">Reference proteome</keyword>
<dbReference type="Gene3D" id="3.20.20.80">
    <property type="entry name" value="Glycosidases"/>
    <property type="match status" value="1"/>
</dbReference>
<dbReference type="Pfam" id="PF12904">
    <property type="entry name" value="Collagen_bind_2"/>
    <property type="match status" value="1"/>
</dbReference>
<dbReference type="InterPro" id="IPR017853">
    <property type="entry name" value="GH"/>
</dbReference>
<gene>
    <name evidence="4" type="ORF">EYD46_12220</name>
</gene>
<dbReference type="InterPro" id="IPR013783">
    <property type="entry name" value="Ig-like_fold"/>
</dbReference>
<dbReference type="InterPro" id="IPR024749">
    <property type="entry name" value="Collagen-bd_put"/>
</dbReference>
<dbReference type="Proteomes" id="UP000292372">
    <property type="component" value="Unassembled WGS sequence"/>
</dbReference>
<feature type="chain" id="PRO_5020557366" evidence="1">
    <location>
        <begin position="21"/>
        <end position="952"/>
    </location>
</feature>
<evidence type="ECO:0000259" key="3">
    <source>
        <dbReference type="Pfam" id="PF16586"/>
    </source>
</evidence>
<reference evidence="4 5" key="1">
    <citation type="journal article" date="2015" name="Int. J. Syst. Evol. Microbiol.">
        <title>Hyunsoonleella pacifica sp. nov., isolated from seawater of South Pacific Gyre.</title>
        <authorList>
            <person name="Gao X."/>
            <person name="Zhang Z."/>
            <person name="Dai X."/>
            <person name="Zhang X.H."/>
        </authorList>
    </citation>
    <scope>NUCLEOTIDE SEQUENCE [LARGE SCALE GENOMIC DNA]</scope>
    <source>
        <strain evidence="4 5">SW033</strain>
    </source>
</reference>
<dbReference type="InterPro" id="IPR032260">
    <property type="entry name" value="DUF5060"/>
</dbReference>
<organism evidence="4 5">
    <name type="scientific">Hyunsoonleella pacifica</name>
    <dbReference type="NCBI Taxonomy" id="1080224"/>
    <lineage>
        <taxon>Bacteria</taxon>
        <taxon>Pseudomonadati</taxon>
        <taxon>Bacteroidota</taxon>
        <taxon>Flavobacteriia</taxon>
        <taxon>Flavobacteriales</taxon>
        <taxon>Flavobacteriaceae</taxon>
    </lineage>
</organism>
<keyword evidence="1" id="KW-0732">Signal</keyword>
<feature type="signal peptide" evidence="1">
    <location>
        <begin position="1"/>
        <end position="20"/>
    </location>
</feature>
<evidence type="ECO:0000256" key="1">
    <source>
        <dbReference type="SAM" id="SignalP"/>
    </source>
</evidence>
<dbReference type="RefSeq" id="WP_130937459.1">
    <property type="nucleotide sequence ID" value="NZ_BMEE01000002.1"/>
</dbReference>
<dbReference type="Pfam" id="PF16586">
    <property type="entry name" value="DUF5060"/>
    <property type="match status" value="1"/>
</dbReference>
<evidence type="ECO:0000259" key="2">
    <source>
        <dbReference type="Pfam" id="PF12904"/>
    </source>
</evidence>